<reference evidence="1 2" key="1">
    <citation type="submission" date="2020-04" db="EMBL/GenBank/DDBJ databases">
        <title>Characterization and engineering of Streptomyces griseofuscus DSM40191 as a potential heterologous host for expression of BGCs.</title>
        <authorList>
            <person name="Gren T."/>
            <person name="Whitford C.M."/>
            <person name="Mohite O.S."/>
            <person name="Joergensen T.S."/>
            <person name="Nielsen J.B."/>
            <person name="Lee S.Y."/>
            <person name="Weber T."/>
        </authorList>
    </citation>
    <scope>NUCLEOTIDE SEQUENCE [LARGE SCALE GENOMIC DNA]</scope>
    <source>
        <strain evidence="1 2">DSM 40191</strain>
    </source>
</reference>
<dbReference type="Proteomes" id="UP000516422">
    <property type="component" value="Chromosome"/>
</dbReference>
<protein>
    <recommendedName>
        <fullName evidence="3">AG1 protein</fullName>
    </recommendedName>
</protein>
<dbReference type="EMBL" id="CP051006">
    <property type="protein sequence ID" value="QNT92655.1"/>
    <property type="molecule type" value="Genomic_DNA"/>
</dbReference>
<evidence type="ECO:0000313" key="1">
    <source>
        <dbReference type="EMBL" id="QNT92655.1"/>
    </source>
</evidence>
<evidence type="ECO:0000313" key="2">
    <source>
        <dbReference type="Proteomes" id="UP000516422"/>
    </source>
</evidence>
<organism evidence="1 2">
    <name type="scientific">Streptomyces griseofuscus</name>
    <dbReference type="NCBI Taxonomy" id="146922"/>
    <lineage>
        <taxon>Bacteria</taxon>
        <taxon>Bacillati</taxon>
        <taxon>Actinomycetota</taxon>
        <taxon>Actinomycetes</taxon>
        <taxon>Kitasatosporales</taxon>
        <taxon>Streptomycetaceae</taxon>
        <taxon>Streptomyces</taxon>
    </lineage>
</organism>
<proteinExistence type="predicted"/>
<accession>A0A7H1PX75</accession>
<dbReference type="AlphaFoldDB" id="A0A7H1PX75"/>
<sequence>MPRVAWDEWEQLKSDAKQRGAHMQLNQLAVPDGGGGAAPTGDLTVSQEDLKAVGDAAYSLYTDFDQCNDMARISSMKAAGGLTDQGFVLGEALDHVATRWVDQVQSLLDACVHIYSHLDFTKAVHRGDEERTYATISSISTLDKGFEQHRGY</sequence>
<dbReference type="KEGG" id="sgf:HEP81_02333"/>
<name>A0A7H1PX75_9ACTN</name>
<evidence type="ECO:0008006" key="3">
    <source>
        <dbReference type="Google" id="ProtNLM"/>
    </source>
</evidence>
<gene>
    <name evidence="1" type="ORF">HEP81_02333</name>
</gene>